<dbReference type="Pfam" id="PF07976">
    <property type="entry name" value="Phe_hydrox_dim"/>
    <property type="match status" value="1"/>
</dbReference>
<dbReference type="RefSeq" id="WP_179489084.1">
    <property type="nucleotide sequence ID" value="NZ_JACCBV010000001.1"/>
</dbReference>
<keyword evidence="4" id="KW-0274">FAD</keyword>
<dbReference type="EMBL" id="JACCBV010000001">
    <property type="protein sequence ID" value="NYE19623.1"/>
    <property type="molecule type" value="Genomic_DNA"/>
</dbReference>
<comment type="similarity">
    <text evidence="2">Belongs to the PheA/TfdB FAD monooxygenase family.</text>
</comment>
<dbReference type="GO" id="GO:0071949">
    <property type="term" value="F:FAD binding"/>
    <property type="evidence" value="ECO:0007669"/>
    <property type="project" value="InterPro"/>
</dbReference>
<dbReference type="InterPro" id="IPR012941">
    <property type="entry name" value="Phe_hydrox_C_dim_dom"/>
</dbReference>
<dbReference type="SUPFAM" id="SSF52833">
    <property type="entry name" value="Thioredoxin-like"/>
    <property type="match status" value="1"/>
</dbReference>
<dbReference type="InterPro" id="IPR036188">
    <property type="entry name" value="FAD/NAD-bd_sf"/>
</dbReference>
<dbReference type="InterPro" id="IPR050641">
    <property type="entry name" value="RIFMO-like"/>
</dbReference>
<comment type="caution">
    <text evidence="8">The sequence shown here is derived from an EMBL/GenBank/DDBJ whole genome shotgun (WGS) entry which is preliminary data.</text>
</comment>
<comment type="cofactor">
    <cofactor evidence="1">
        <name>FAD</name>
        <dbReference type="ChEBI" id="CHEBI:57692"/>
    </cofactor>
</comment>
<keyword evidence="3" id="KW-0285">Flavoprotein</keyword>
<dbReference type="PRINTS" id="PR00420">
    <property type="entry name" value="RNGMNOXGNASE"/>
</dbReference>
<dbReference type="Pfam" id="PF01494">
    <property type="entry name" value="FAD_binding_3"/>
    <property type="match status" value="1"/>
</dbReference>
<evidence type="ECO:0000313" key="9">
    <source>
        <dbReference type="Proteomes" id="UP000576969"/>
    </source>
</evidence>
<evidence type="ECO:0000256" key="1">
    <source>
        <dbReference type="ARBA" id="ARBA00001974"/>
    </source>
</evidence>
<organism evidence="8 9">
    <name type="scientific">Microbacterium immunditiarum</name>
    <dbReference type="NCBI Taxonomy" id="337480"/>
    <lineage>
        <taxon>Bacteria</taxon>
        <taxon>Bacillati</taxon>
        <taxon>Actinomycetota</taxon>
        <taxon>Actinomycetes</taxon>
        <taxon>Micrococcales</taxon>
        <taxon>Microbacteriaceae</taxon>
        <taxon>Microbacterium</taxon>
    </lineage>
</organism>
<name>A0A7Y9GN82_9MICO</name>
<gene>
    <name evidence="8" type="ORF">BJ991_001651</name>
</gene>
<evidence type="ECO:0000256" key="3">
    <source>
        <dbReference type="ARBA" id="ARBA00022630"/>
    </source>
</evidence>
<sequence length="634" mass="69594">MQFYRDGYRPGDPDLQPASPEALARTVEVPAEVDVLIVGTGPAGTVLAAQLAEFPGIRTRIVERRGGPLQVGQADGVACRTVEMFNAFGLAEALVREAYWVNEVRFWGPSDEDRSRIVRTGWVEDTPEGLSEFPHVIVNQARMQQFLLEHASRSASRLEPDYGIEFVDLQVGEGEYPVQVALRRVDGERAGEELTVRAKYVVGCDGARSAVRRAIGRELRGDAANHAWGVMDVLAVTDFPDWRTKNVIQSAGKGSLLMIPREGGNMVRCYVDLGEVPAGDSEIRGTTVEQLTEVANAILHPYSIDVRSVAWSSVYEVGQRLTDRFDDVPDDDTTGRAPRVFIAGDACHTHSAKAGQGMNVSMQDAFNLGWKLAAVLRGLADESLLHTYSAERQAVAQDLIDFDRFWSAFIAQPTLDRARPELGGVTPEQMQTEFARQGRYTAGLATRYSPSALTGTAEHQHLAAGFEIGTRFHAAPVVRVADARRMHLGHTHRADGRWRMYLFGEADRVVEAATWLGESPDSPVARFTPAGADIDAVFDVHGVFRAGHHDVDLGAVPELLLPRTGPLGIQDWEKVWAVDPRHDVFAERGISPDGAAVLVRPDQHVAHVLPLSTRTELTDFFSGILRPQRAPALR</sequence>
<dbReference type="CDD" id="cd02979">
    <property type="entry name" value="PHOX_C"/>
    <property type="match status" value="1"/>
</dbReference>
<dbReference type="SUPFAM" id="SSF54373">
    <property type="entry name" value="FAD-linked reductases, C-terminal domain"/>
    <property type="match status" value="1"/>
</dbReference>
<dbReference type="AlphaFoldDB" id="A0A7Y9GN82"/>
<reference evidence="8 9" key="1">
    <citation type="submission" date="2020-07" db="EMBL/GenBank/DDBJ databases">
        <title>Sequencing the genomes of 1000 actinobacteria strains.</title>
        <authorList>
            <person name="Klenk H.-P."/>
        </authorList>
    </citation>
    <scope>NUCLEOTIDE SEQUENCE [LARGE SCALE GENOMIC DNA]</scope>
    <source>
        <strain evidence="8 9">DSM 24662</strain>
    </source>
</reference>
<keyword evidence="9" id="KW-1185">Reference proteome</keyword>
<dbReference type="Gene3D" id="3.30.9.10">
    <property type="entry name" value="D-Amino Acid Oxidase, subunit A, domain 2"/>
    <property type="match status" value="1"/>
</dbReference>
<evidence type="ECO:0000256" key="4">
    <source>
        <dbReference type="ARBA" id="ARBA00022827"/>
    </source>
</evidence>
<keyword evidence="5 8" id="KW-0560">Oxidoreductase</keyword>
<evidence type="ECO:0000259" key="6">
    <source>
        <dbReference type="Pfam" id="PF01494"/>
    </source>
</evidence>
<dbReference type="Proteomes" id="UP000576969">
    <property type="component" value="Unassembled WGS sequence"/>
</dbReference>
<feature type="domain" description="Phenol hydroxylase-like C-terminal dimerisation" evidence="7">
    <location>
        <begin position="446"/>
        <end position="628"/>
    </location>
</feature>
<dbReference type="Gene3D" id="3.40.30.20">
    <property type="match status" value="1"/>
</dbReference>
<accession>A0A7Y9GN82</accession>
<dbReference type="NCBIfam" id="NF006144">
    <property type="entry name" value="PRK08294.1"/>
    <property type="match status" value="1"/>
</dbReference>
<evidence type="ECO:0000256" key="5">
    <source>
        <dbReference type="ARBA" id="ARBA00023002"/>
    </source>
</evidence>
<evidence type="ECO:0000256" key="2">
    <source>
        <dbReference type="ARBA" id="ARBA00007801"/>
    </source>
</evidence>
<dbReference type="InterPro" id="IPR038220">
    <property type="entry name" value="PHOX_C_sf"/>
</dbReference>
<dbReference type="InterPro" id="IPR002938">
    <property type="entry name" value="FAD-bd"/>
</dbReference>
<proteinExistence type="inferred from homology"/>
<feature type="domain" description="FAD-binding" evidence="6">
    <location>
        <begin position="32"/>
        <end position="402"/>
    </location>
</feature>
<dbReference type="GO" id="GO:0018662">
    <property type="term" value="F:phenol 2-monooxygenase activity"/>
    <property type="evidence" value="ECO:0007669"/>
    <property type="project" value="UniProtKB-EC"/>
</dbReference>
<dbReference type="PANTHER" id="PTHR43004">
    <property type="entry name" value="TRK SYSTEM POTASSIUM UPTAKE PROTEIN"/>
    <property type="match status" value="1"/>
</dbReference>
<dbReference type="Gene3D" id="3.50.50.60">
    <property type="entry name" value="FAD/NAD(P)-binding domain"/>
    <property type="match status" value="1"/>
</dbReference>
<evidence type="ECO:0000259" key="7">
    <source>
        <dbReference type="Pfam" id="PF07976"/>
    </source>
</evidence>
<keyword evidence="8" id="KW-0503">Monooxygenase</keyword>
<dbReference type="EC" id="1.14.13.7" evidence="8"/>
<dbReference type="SUPFAM" id="SSF51905">
    <property type="entry name" value="FAD/NAD(P)-binding domain"/>
    <property type="match status" value="1"/>
</dbReference>
<evidence type="ECO:0000313" key="8">
    <source>
        <dbReference type="EMBL" id="NYE19623.1"/>
    </source>
</evidence>
<protein>
    <submittedName>
        <fullName evidence="8">Phenol 2-monooxygenase</fullName>
        <ecNumber evidence="8">1.14.13.7</ecNumber>
    </submittedName>
</protein>
<dbReference type="PANTHER" id="PTHR43004:SF19">
    <property type="entry name" value="BINDING MONOOXYGENASE, PUTATIVE (JCVI)-RELATED"/>
    <property type="match status" value="1"/>
</dbReference>
<dbReference type="InterPro" id="IPR036249">
    <property type="entry name" value="Thioredoxin-like_sf"/>
</dbReference>